<keyword evidence="10" id="KW-1185">Reference proteome</keyword>
<feature type="chain" id="PRO_5041916284" description="Serine incorporator 3" evidence="8">
    <location>
        <begin position="18"/>
        <end position="284"/>
    </location>
</feature>
<proteinExistence type="inferred from homology"/>
<feature type="transmembrane region" description="Helical" evidence="7">
    <location>
        <begin position="152"/>
        <end position="170"/>
    </location>
</feature>
<dbReference type="PANTHER" id="PTHR10383:SF54">
    <property type="entry name" value="SERINC-DOMAIN CONTAINING SERINE AND SPHINGOLIPID BIOSYNTHESIS PROTEIN"/>
    <property type="match status" value="1"/>
</dbReference>
<feature type="transmembrane region" description="Helical" evidence="7">
    <location>
        <begin position="255"/>
        <end position="276"/>
    </location>
</feature>
<dbReference type="AlphaFoldDB" id="A0AAD5BWH2"/>
<evidence type="ECO:0000256" key="5">
    <source>
        <dbReference type="ARBA" id="ARBA00023136"/>
    </source>
</evidence>
<dbReference type="GO" id="GO:0016020">
    <property type="term" value="C:membrane"/>
    <property type="evidence" value="ECO:0007669"/>
    <property type="project" value="UniProtKB-SubCell"/>
</dbReference>
<keyword evidence="5 7" id="KW-0472">Membrane</keyword>
<evidence type="ECO:0000256" key="3">
    <source>
        <dbReference type="ARBA" id="ARBA00022692"/>
    </source>
</evidence>
<dbReference type="Pfam" id="PF03348">
    <property type="entry name" value="Serinc"/>
    <property type="match status" value="1"/>
</dbReference>
<evidence type="ECO:0000256" key="2">
    <source>
        <dbReference type="ARBA" id="ARBA00006665"/>
    </source>
</evidence>
<feature type="compositionally biased region" description="Basic and acidic residues" evidence="6">
    <location>
        <begin position="236"/>
        <end position="247"/>
    </location>
</feature>
<evidence type="ECO:0000256" key="8">
    <source>
        <dbReference type="SAM" id="SignalP"/>
    </source>
</evidence>
<dbReference type="InterPro" id="IPR005016">
    <property type="entry name" value="TDE1/TMS"/>
</dbReference>
<evidence type="ECO:0000256" key="4">
    <source>
        <dbReference type="ARBA" id="ARBA00022989"/>
    </source>
</evidence>
<evidence type="ECO:0000313" key="9">
    <source>
        <dbReference type="EMBL" id="KAI7730922.1"/>
    </source>
</evidence>
<protein>
    <recommendedName>
        <fullName evidence="11">Serine incorporator 3</fullName>
    </recommendedName>
</protein>
<sequence length="284" mass="30796">MWAAGCLASCCASCACGACQTVVSGISRRSARIAYCGLFALSLIVAWILREVAAPLMEKIPWINHFYETPDREWFETDAVLRVSLGNFLYAALLVVSLVCYVATFSFSGLLFYLFTPSGQDCGLNTFFIVMTLILVFVFAVITLHPTVSGSILPASVISLYCMYLCYSGLASEPRDYACNGLHKHSKAVSTSTLTVGLLTTVLSVVYSAVRAGSSTTLLSPPSSPRAGGEKPLLPLDKRDEHEEKENNKPVTYSYSFFHIIFSLASMYSAMLLTGWSTSVGESG</sequence>
<feature type="non-terminal residue" evidence="9">
    <location>
        <position position="284"/>
    </location>
</feature>
<evidence type="ECO:0000256" key="1">
    <source>
        <dbReference type="ARBA" id="ARBA00004141"/>
    </source>
</evidence>
<feature type="transmembrane region" description="Helical" evidence="7">
    <location>
        <begin position="127"/>
        <end position="145"/>
    </location>
</feature>
<reference evidence="9" key="1">
    <citation type="submission" date="2022-06" db="EMBL/GenBank/DDBJ databases">
        <title>Uncovering the hologenomic basis of an extraordinary plant invasion.</title>
        <authorList>
            <person name="Bieker V.C."/>
            <person name="Martin M.D."/>
            <person name="Gilbert T."/>
            <person name="Hodgins K."/>
            <person name="Battlay P."/>
            <person name="Petersen B."/>
            <person name="Wilson J."/>
        </authorList>
    </citation>
    <scope>NUCLEOTIDE SEQUENCE</scope>
    <source>
        <strain evidence="9">AA19_3_7</strain>
        <tissue evidence="9">Leaf</tissue>
    </source>
</reference>
<dbReference type="PANTHER" id="PTHR10383">
    <property type="entry name" value="SERINE INCORPORATOR"/>
    <property type="match status" value="1"/>
</dbReference>
<keyword evidence="4 7" id="KW-1133">Transmembrane helix</keyword>
<comment type="subcellular location">
    <subcellularLocation>
        <location evidence="1">Membrane</location>
        <topology evidence="1">Multi-pass membrane protein</topology>
    </subcellularLocation>
</comment>
<feature type="transmembrane region" description="Helical" evidence="7">
    <location>
        <begin position="88"/>
        <end position="115"/>
    </location>
</feature>
<evidence type="ECO:0000313" key="10">
    <source>
        <dbReference type="Proteomes" id="UP001206925"/>
    </source>
</evidence>
<keyword evidence="8" id="KW-0732">Signal</keyword>
<comment type="similarity">
    <text evidence="2">Belongs to the TDE1 family.</text>
</comment>
<name>A0AAD5BWH2_AMBAR</name>
<keyword evidence="3 7" id="KW-0812">Transmembrane</keyword>
<evidence type="ECO:0008006" key="11">
    <source>
        <dbReference type="Google" id="ProtNLM"/>
    </source>
</evidence>
<feature type="signal peptide" evidence="8">
    <location>
        <begin position="1"/>
        <end position="17"/>
    </location>
</feature>
<evidence type="ECO:0000256" key="6">
    <source>
        <dbReference type="SAM" id="MobiDB-lite"/>
    </source>
</evidence>
<comment type="caution">
    <text evidence="9">The sequence shown here is derived from an EMBL/GenBank/DDBJ whole genome shotgun (WGS) entry which is preliminary data.</text>
</comment>
<dbReference type="EMBL" id="JAMZMK010010590">
    <property type="protein sequence ID" value="KAI7730922.1"/>
    <property type="molecule type" value="Genomic_DNA"/>
</dbReference>
<evidence type="ECO:0000256" key="7">
    <source>
        <dbReference type="SAM" id="Phobius"/>
    </source>
</evidence>
<feature type="region of interest" description="Disordered" evidence="6">
    <location>
        <begin position="215"/>
        <end position="247"/>
    </location>
</feature>
<organism evidence="9 10">
    <name type="scientific">Ambrosia artemisiifolia</name>
    <name type="common">Common ragweed</name>
    <dbReference type="NCBI Taxonomy" id="4212"/>
    <lineage>
        <taxon>Eukaryota</taxon>
        <taxon>Viridiplantae</taxon>
        <taxon>Streptophyta</taxon>
        <taxon>Embryophyta</taxon>
        <taxon>Tracheophyta</taxon>
        <taxon>Spermatophyta</taxon>
        <taxon>Magnoliopsida</taxon>
        <taxon>eudicotyledons</taxon>
        <taxon>Gunneridae</taxon>
        <taxon>Pentapetalae</taxon>
        <taxon>asterids</taxon>
        <taxon>campanulids</taxon>
        <taxon>Asterales</taxon>
        <taxon>Asteraceae</taxon>
        <taxon>Asteroideae</taxon>
        <taxon>Heliantheae alliance</taxon>
        <taxon>Heliantheae</taxon>
        <taxon>Ambrosia</taxon>
    </lineage>
</organism>
<accession>A0AAD5BWH2</accession>
<feature type="transmembrane region" description="Helical" evidence="7">
    <location>
        <begin position="29"/>
        <end position="49"/>
    </location>
</feature>
<dbReference type="Proteomes" id="UP001206925">
    <property type="component" value="Unassembled WGS sequence"/>
</dbReference>
<gene>
    <name evidence="9" type="ORF">M8C21_007823</name>
</gene>